<reference evidence="2 3" key="1">
    <citation type="submission" date="2024-01" db="EMBL/GenBank/DDBJ databases">
        <authorList>
            <person name="Botero Cardona J."/>
        </authorList>
    </citation>
    <scope>NUCLEOTIDE SEQUENCE [LARGE SCALE GENOMIC DNA]</scope>
    <source>
        <strain evidence="2 3">LMG 33000</strain>
    </source>
</reference>
<proteinExistence type="predicted"/>
<evidence type="ECO:0000313" key="2">
    <source>
        <dbReference type="EMBL" id="CAK8053956.1"/>
    </source>
</evidence>
<keyword evidence="2" id="KW-0167">Capsid protein</keyword>
<feature type="domain" description="SGNH hydrolase-type esterase" evidence="1">
    <location>
        <begin position="78"/>
        <end position="256"/>
    </location>
</feature>
<dbReference type="InterPro" id="IPR013830">
    <property type="entry name" value="SGNH_hydro"/>
</dbReference>
<dbReference type="Pfam" id="PF13472">
    <property type="entry name" value="Lipase_GDSL_2"/>
    <property type="match status" value="1"/>
</dbReference>
<keyword evidence="2" id="KW-0946">Virion</keyword>
<dbReference type="PANTHER" id="PTHR30383">
    <property type="entry name" value="THIOESTERASE 1/PROTEASE 1/LYSOPHOSPHOLIPASE L1"/>
    <property type="match status" value="1"/>
</dbReference>
<comment type="caution">
    <text evidence="2">The sequence shown here is derived from an EMBL/GenBank/DDBJ whole genome shotgun (WGS) entry which is preliminary data.</text>
</comment>
<dbReference type="Proteomes" id="UP001314241">
    <property type="component" value="Unassembled WGS sequence"/>
</dbReference>
<keyword evidence="3" id="KW-1185">Reference proteome</keyword>
<organism evidence="2 3">
    <name type="scientific">Eupransor demetentiae</name>
    <dbReference type="NCBI Taxonomy" id="3109584"/>
    <lineage>
        <taxon>Bacteria</taxon>
        <taxon>Bacillati</taxon>
        <taxon>Bacillota</taxon>
        <taxon>Bacilli</taxon>
        <taxon>Lactobacillales</taxon>
        <taxon>Lactobacillaceae</taxon>
        <taxon>Eupransor</taxon>
    </lineage>
</organism>
<dbReference type="InterPro" id="IPR051532">
    <property type="entry name" value="Ester_Hydrolysis_Enzymes"/>
</dbReference>
<evidence type="ECO:0000313" key="3">
    <source>
        <dbReference type="Proteomes" id="UP001314241"/>
    </source>
</evidence>
<dbReference type="Gene3D" id="3.40.50.1110">
    <property type="entry name" value="SGNH hydrolase"/>
    <property type="match status" value="1"/>
</dbReference>
<protein>
    <submittedName>
        <fullName evidence="2">Lysophospholipase L1 or related esterase. Includes spore coat protein LipC/YcsK (TesA)</fullName>
    </submittedName>
</protein>
<dbReference type="InterPro" id="IPR036514">
    <property type="entry name" value="SGNH_hydro_sf"/>
</dbReference>
<evidence type="ECO:0000259" key="1">
    <source>
        <dbReference type="Pfam" id="PF13472"/>
    </source>
</evidence>
<dbReference type="SUPFAM" id="SSF52266">
    <property type="entry name" value="SGNH hydrolase"/>
    <property type="match status" value="1"/>
</dbReference>
<gene>
    <name evidence="2" type="ORF">R54876_GBNLAHCA_00515</name>
</gene>
<dbReference type="PANTHER" id="PTHR30383:SF5">
    <property type="entry name" value="SGNH HYDROLASE-TYPE ESTERASE DOMAIN-CONTAINING PROTEIN"/>
    <property type="match status" value="1"/>
</dbReference>
<dbReference type="CDD" id="cd00229">
    <property type="entry name" value="SGNH_hydrolase"/>
    <property type="match status" value="1"/>
</dbReference>
<accession>A0ABM9N478</accession>
<dbReference type="EMBL" id="CAWVOH010000001">
    <property type="protein sequence ID" value="CAK8053956.1"/>
    <property type="molecule type" value="Genomic_DNA"/>
</dbReference>
<name>A0ABM9N478_9LACO</name>
<sequence length="277" mass="30999">MKTWTKEVLGTGAALLAFYTVTPGASADSFPNTNQVHANASFMQNLAWRLQGNDAKYSVKNVQRSPYYDQLNGKKIIFLGSSITDGFRAYGEGTPDYLQAADGIQSYKYAVTGTTMGGSNPLTFVNRMKTEIPKDLKPDAMVVQLSTNDKTFNVPEGQISSSKNLADFNTKTTVGAMEYIIKYAQETWHVPVIFYTCFDPSEESYYQKQIETVKQLQQKWGIGLINLGQDPEVIQETIAHPEYMADSIHPTRAGYEQLWLPYFEKALAGYVQNGFIK</sequence>
<dbReference type="RefSeq" id="WP_349641501.1">
    <property type="nucleotide sequence ID" value="NZ_CAWVOH010000001.1"/>
</dbReference>